<feature type="transmembrane region" description="Helical" evidence="1">
    <location>
        <begin position="101"/>
        <end position="126"/>
    </location>
</feature>
<dbReference type="WBParaSite" id="SCUD_0001309001-mRNA-1">
    <property type="protein sequence ID" value="SCUD_0001309001-mRNA-1"/>
    <property type="gene ID" value="SCUD_0001309001"/>
</dbReference>
<feature type="chain" id="PRO_5043140807" evidence="2">
    <location>
        <begin position="18"/>
        <end position="196"/>
    </location>
</feature>
<evidence type="ECO:0000256" key="2">
    <source>
        <dbReference type="SAM" id="SignalP"/>
    </source>
</evidence>
<reference evidence="5" key="1">
    <citation type="submission" date="2016-06" db="UniProtKB">
        <authorList>
            <consortium name="WormBaseParasite"/>
        </authorList>
    </citation>
    <scope>IDENTIFICATION</scope>
</reference>
<keyword evidence="1" id="KW-1133">Transmembrane helix</keyword>
<dbReference type="AlphaFoldDB" id="A0A183KDJ5"/>
<keyword evidence="2" id="KW-0732">Signal</keyword>
<keyword evidence="1" id="KW-0812">Transmembrane</keyword>
<proteinExistence type="predicted"/>
<evidence type="ECO:0000313" key="4">
    <source>
        <dbReference type="Proteomes" id="UP000279833"/>
    </source>
</evidence>
<accession>A0A183KDJ5</accession>
<feature type="transmembrane region" description="Helical" evidence="1">
    <location>
        <begin position="138"/>
        <end position="171"/>
    </location>
</feature>
<dbReference type="Proteomes" id="UP000279833">
    <property type="component" value="Unassembled WGS sequence"/>
</dbReference>
<gene>
    <name evidence="3" type="ORF">SCUD_LOCUS13087</name>
</gene>
<dbReference type="EMBL" id="UZAK01035599">
    <property type="protein sequence ID" value="VDP51257.1"/>
    <property type="molecule type" value="Genomic_DNA"/>
</dbReference>
<sequence length="196" mass="20743">MWSILAVTATSAFSASAGMLSGPATLSHLVCLTAMPISSIVGGPTSIGRSVGAASMLGGFSGAGRFKSYLKCSTHLFRCSSMLVITSPSLLFTGRSVLRRFLASFFVVSYNCLMFPSLAAFSAVIAKSSTYLCIDAPLHLLVYFCVFSLCLGFLCSCSAGVDCCLLVLPLLNLVQRIDSDPFLVMVLLVDQNLMTC</sequence>
<organism evidence="5">
    <name type="scientific">Schistosoma curassoni</name>
    <dbReference type="NCBI Taxonomy" id="6186"/>
    <lineage>
        <taxon>Eukaryota</taxon>
        <taxon>Metazoa</taxon>
        <taxon>Spiralia</taxon>
        <taxon>Lophotrochozoa</taxon>
        <taxon>Platyhelminthes</taxon>
        <taxon>Trematoda</taxon>
        <taxon>Digenea</taxon>
        <taxon>Strigeidida</taxon>
        <taxon>Schistosomatoidea</taxon>
        <taxon>Schistosomatidae</taxon>
        <taxon>Schistosoma</taxon>
    </lineage>
</organism>
<evidence type="ECO:0000256" key="1">
    <source>
        <dbReference type="SAM" id="Phobius"/>
    </source>
</evidence>
<keyword evidence="4" id="KW-1185">Reference proteome</keyword>
<evidence type="ECO:0000313" key="5">
    <source>
        <dbReference type="WBParaSite" id="SCUD_0001309001-mRNA-1"/>
    </source>
</evidence>
<reference evidence="3 4" key="2">
    <citation type="submission" date="2018-11" db="EMBL/GenBank/DDBJ databases">
        <authorList>
            <consortium name="Pathogen Informatics"/>
        </authorList>
    </citation>
    <scope>NUCLEOTIDE SEQUENCE [LARGE SCALE GENOMIC DNA]</scope>
    <source>
        <strain evidence="3">Dakar</strain>
        <strain evidence="4">Dakar, Senegal</strain>
    </source>
</reference>
<protein>
    <submittedName>
        <fullName evidence="5">Secreted protein</fullName>
    </submittedName>
</protein>
<feature type="signal peptide" evidence="2">
    <location>
        <begin position="1"/>
        <end position="17"/>
    </location>
</feature>
<name>A0A183KDJ5_9TREM</name>
<keyword evidence="1" id="KW-0472">Membrane</keyword>
<evidence type="ECO:0000313" key="3">
    <source>
        <dbReference type="EMBL" id="VDP51257.1"/>
    </source>
</evidence>